<reference evidence="12" key="4">
    <citation type="submission" date="2025-09" db="UniProtKB">
        <authorList>
            <consortium name="Ensembl"/>
        </authorList>
    </citation>
    <scope>IDENTIFICATION</scope>
    <source>
        <strain evidence="12">HNI</strain>
    </source>
</reference>
<evidence type="ECO:0000256" key="4">
    <source>
        <dbReference type="ARBA" id="ARBA00022989"/>
    </source>
</evidence>
<protein>
    <recommendedName>
        <fullName evidence="11">TNFR-Cys domain-containing protein</fullName>
    </recommendedName>
</protein>
<evidence type="ECO:0000313" key="12">
    <source>
        <dbReference type="Ensembl" id="ENSORLP00020034450.1"/>
    </source>
</evidence>
<dbReference type="SMART" id="SM00208">
    <property type="entry name" value="TNFR"/>
    <property type="match status" value="2"/>
</dbReference>
<comment type="subcellular location">
    <subcellularLocation>
        <location evidence="1">Membrane</location>
        <topology evidence="1">Single-pass membrane protein</topology>
    </subcellularLocation>
</comment>
<dbReference type="GO" id="GO:0043123">
    <property type="term" value="P:positive regulation of canonical NF-kappaB signal transduction"/>
    <property type="evidence" value="ECO:0007669"/>
    <property type="project" value="InterPro"/>
</dbReference>
<dbReference type="Ensembl" id="ENSORLT00020029204.1">
    <property type="protein sequence ID" value="ENSORLP00020034450.1"/>
    <property type="gene ID" value="ENSORLG00020020920.1"/>
</dbReference>
<reference key="1">
    <citation type="journal article" date="2007" name="Nature">
        <title>The medaka draft genome and insights into vertebrate genome evolution.</title>
        <authorList>
            <person name="Kasahara M."/>
            <person name="Naruse K."/>
            <person name="Sasaki S."/>
            <person name="Nakatani Y."/>
            <person name="Qu W."/>
            <person name="Ahsan B."/>
            <person name="Yamada T."/>
            <person name="Nagayasu Y."/>
            <person name="Doi K."/>
            <person name="Kasai Y."/>
            <person name="Jindo T."/>
            <person name="Kobayashi D."/>
            <person name="Shimada A."/>
            <person name="Toyoda A."/>
            <person name="Kuroki Y."/>
            <person name="Fujiyama A."/>
            <person name="Sasaki T."/>
            <person name="Shimizu A."/>
            <person name="Asakawa S."/>
            <person name="Shimizu N."/>
            <person name="Hashimoto S."/>
            <person name="Yang J."/>
            <person name="Lee Y."/>
            <person name="Matsushima K."/>
            <person name="Sugano S."/>
            <person name="Sakaizumi M."/>
            <person name="Narita T."/>
            <person name="Ohishi K."/>
            <person name="Haga S."/>
            <person name="Ohta F."/>
            <person name="Nomoto H."/>
            <person name="Nogata K."/>
            <person name="Morishita T."/>
            <person name="Endo T."/>
            <person name="Shin-I T."/>
            <person name="Takeda H."/>
            <person name="Morishita S."/>
            <person name="Kohara Y."/>
        </authorList>
    </citation>
    <scope>NUCLEOTIDE SEQUENCE [LARGE SCALE GENOMIC DNA]</scope>
    <source>
        <strain>Hd-rR</strain>
    </source>
</reference>
<keyword evidence="5 10" id="KW-0472">Membrane</keyword>
<dbReference type="GO" id="GO:0038023">
    <property type="term" value="F:signaling receptor activity"/>
    <property type="evidence" value="ECO:0007669"/>
    <property type="project" value="InterPro"/>
</dbReference>
<dbReference type="InterPro" id="IPR001368">
    <property type="entry name" value="TNFR/NGFR_Cys_rich_reg"/>
</dbReference>
<dbReference type="InterPro" id="IPR047526">
    <property type="entry name" value="TNR19/27/EDAR"/>
</dbReference>
<dbReference type="Pfam" id="PF00020">
    <property type="entry name" value="TNFR_c6"/>
    <property type="match status" value="1"/>
</dbReference>
<dbReference type="AlphaFoldDB" id="A0A3P9MNI2"/>
<feature type="repeat" description="TNFR-Cys" evidence="9">
    <location>
        <begin position="79"/>
        <end position="119"/>
    </location>
</feature>
<keyword evidence="3" id="KW-0677">Repeat</keyword>
<keyword evidence="2 10" id="KW-0812">Transmembrane</keyword>
<dbReference type="PROSITE" id="PS00652">
    <property type="entry name" value="TNFR_NGFR_1"/>
    <property type="match status" value="2"/>
</dbReference>
<organism evidence="12 13">
    <name type="scientific">Oryzias latipes</name>
    <name type="common">Japanese rice fish</name>
    <name type="synonym">Japanese killifish</name>
    <dbReference type="NCBI Taxonomy" id="8090"/>
    <lineage>
        <taxon>Eukaryota</taxon>
        <taxon>Metazoa</taxon>
        <taxon>Chordata</taxon>
        <taxon>Craniata</taxon>
        <taxon>Vertebrata</taxon>
        <taxon>Euteleostomi</taxon>
        <taxon>Actinopterygii</taxon>
        <taxon>Neopterygii</taxon>
        <taxon>Teleostei</taxon>
        <taxon>Neoteleostei</taxon>
        <taxon>Acanthomorphata</taxon>
        <taxon>Ovalentaria</taxon>
        <taxon>Atherinomorphae</taxon>
        <taxon>Beloniformes</taxon>
        <taxon>Adrianichthyidae</taxon>
        <taxon>Oryziinae</taxon>
        <taxon>Oryzias</taxon>
    </lineage>
</organism>
<feature type="domain" description="TNFR-Cys" evidence="11">
    <location>
        <begin position="79"/>
        <end position="119"/>
    </location>
</feature>
<proteinExistence type="predicted"/>
<dbReference type="PANTHER" id="PTHR12120:SF10">
    <property type="entry name" value="TNFR-CYS DOMAIN-CONTAINING PROTEIN"/>
    <property type="match status" value="1"/>
</dbReference>
<evidence type="ECO:0000256" key="2">
    <source>
        <dbReference type="ARBA" id="ARBA00022692"/>
    </source>
</evidence>
<accession>A0A3P9MNI2</accession>
<evidence type="ECO:0000256" key="8">
    <source>
        <dbReference type="ARBA" id="ARBA00023180"/>
    </source>
</evidence>
<dbReference type="PROSITE" id="PS50050">
    <property type="entry name" value="TNFR_NGFR_2"/>
    <property type="match status" value="1"/>
</dbReference>
<dbReference type="Proteomes" id="UP000265180">
    <property type="component" value="Chromosome 10"/>
</dbReference>
<evidence type="ECO:0000256" key="9">
    <source>
        <dbReference type="PROSITE-ProRule" id="PRU00206"/>
    </source>
</evidence>
<dbReference type="GO" id="GO:0046330">
    <property type="term" value="P:positive regulation of JNK cascade"/>
    <property type="evidence" value="ECO:0007669"/>
    <property type="project" value="InterPro"/>
</dbReference>
<evidence type="ECO:0000259" key="11">
    <source>
        <dbReference type="PROSITE" id="PS50050"/>
    </source>
</evidence>
<comment type="caution">
    <text evidence="9">Lacks conserved residue(s) required for the propagation of feature annotation.</text>
</comment>
<keyword evidence="4 10" id="KW-1133">Transmembrane helix</keyword>
<feature type="transmembrane region" description="Helical" evidence="10">
    <location>
        <begin position="12"/>
        <end position="34"/>
    </location>
</feature>
<evidence type="ECO:0000256" key="10">
    <source>
        <dbReference type="SAM" id="Phobius"/>
    </source>
</evidence>
<keyword evidence="6" id="KW-1015">Disulfide bond</keyword>
<dbReference type="Gene3D" id="2.10.50.10">
    <property type="entry name" value="Tumor Necrosis Factor Receptor, subunit A, domain 2"/>
    <property type="match status" value="1"/>
</dbReference>
<dbReference type="PANTHER" id="PTHR12120">
    <property type="entry name" value="TNFR-CYS DOMAIN-CONTAINING PROTEIN"/>
    <property type="match status" value="1"/>
</dbReference>
<dbReference type="GO" id="GO:0016020">
    <property type="term" value="C:membrane"/>
    <property type="evidence" value="ECO:0007669"/>
    <property type="project" value="UniProtKB-SubCell"/>
</dbReference>
<evidence type="ECO:0000256" key="3">
    <source>
        <dbReference type="ARBA" id="ARBA00022737"/>
    </source>
</evidence>
<evidence type="ECO:0000256" key="6">
    <source>
        <dbReference type="ARBA" id="ARBA00023157"/>
    </source>
</evidence>
<reference evidence="12 13" key="2">
    <citation type="submission" date="2017-04" db="EMBL/GenBank/DDBJ databases">
        <title>CpG methylation of centromeres and impact of large insertions on vertebrate speciation.</title>
        <authorList>
            <person name="Ichikawa K."/>
            <person name="Yoshimura J."/>
            <person name="Morishita S."/>
        </authorList>
    </citation>
    <scope>NUCLEOTIDE SEQUENCE</scope>
    <source>
        <strain evidence="12 13">HNI</strain>
    </source>
</reference>
<evidence type="ECO:0000256" key="1">
    <source>
        <dbReference type="ARBA" id="ARBA00004167"/>
    </source>
</evidence>
<sequence>LSSDALLNLKKTFALCLKSVLYLCFFFQVCVLAHSKPICDQTEFLHPNGTCVACSVCKPGEQLSGDCGFGDGGEHVCIPCDDGTFSSDTDVAPCRRCTRCSLLNRHLKTACSPTRDGLCGHCLPGSAPLRSPSCISTRVLDAHVQLFVDAGTMKTLLLFWFNY</sequence>
<keyword evidence="8" id="KW-0325">Glycoprotein</keyword>
<dbReference type="SUPFAM" id="SSF57586">
    <property type="entry name" value="TNF receptor-like"/>
    <property type="match status" value="1"/>
</dbReference>
<keyword evidence="7" id="KW-0675">Receptor</keyword>
<name>A0A3P9MNI2_ORYLA</name>
<reference evidence="12" key="3">
    <citation type="submission" date="2025-08" db="UniProtKB">
        <authorList>
            <consortium name="Ensembl"/>
        </authorList>
    </citation>
    <scope>IDENTIFICATION</scope>
    <source>
        <strain evidence="12">HNI</strain>
    </source>
</reference>
<evidence type="ECO:0000256" key="7">
    <source>
        <dbReference type="ARBA" id="ARBA00023170"/>
    </source>
</evidence>
<evidence type="ECO:0000313" key="13">
    <source>
        <dbReference type="Proteomes" id="UP000265180"/>
    </source>
</evidence>
<evidence type="ECO:0000256" key="5">
    <source>
        <dbReference type="ARBA" id="ARBA00023136"/>
    </source>
</evidence>